<dbReference type="GO" id="GO:0005829">
    <property type="term" value="C:cytosol"/>
    <property type="evidence" value="ECO:0007669"/>
    <property type="project" value="TreeGrafter"/>
</dbReference>
<dbReference type="GO" id="GO:0046294">
    <property type="term" value="P:formaldehyde catabolic process"/>
    <property type="evidence" value="ECO:0007669"/>
    <property type="project" value="TreeGrafter"/>
</dbReference>
<dbReference type="Gene3D" id="1.10.1820.10">
    <property type="entry name" value="protein kinase ck2 holoenzyme, chain C, domain 1"/>
    <property type="match status" value="1"/>
</dbReference>
<comment type="similarity">
    <text evidence="2">Belongs to the casein kinase 2 subunit beta family.</text>
</comment>
<evidence type="ECO:0000256" key="4">
    <source>
        <dbReference type="ARBA" id="ARBA00022833"/>
    </source>
</evidence>
<evidence type="ECO:0000256" key="5">
    <source>
        <dbReference type="ARBA" id="ARBA00023002"/>
    </source>
</evidence>
<feature type="domain" description="Alcohol dehydrogenase-like N-terminal" evidence="8">
    <location>
        <begin position="13"/>
        <end position="147"/>
    </location>
</feature>
<keyword evidence="3" id="KW-0479">Metal-binding</keyword>
<dbReference type="Pfam" id="PF01214">
    <property type="entry name" value="CK_II_beta"/>
    <property type="match status" value="1"/>
</dbReference>
<evidence type="ECO:0000313" key="9">
    <source>
        <dbReference type="EMBL" id="KAG0501317.1"/>
    </source>
</evidence>
<sequence length="295" mass="32840">MEDVEVEPPRLMEVRLRILITSICHTDLSAWKGENECQRVFPRILGHEAAGGGRERGEGRGAGPGDRVVPVFNGECGDCRACRSEKTNWCASYAVDPMRSVMRADGRVRFYWVGPDGTHRRPVYHFLNTSTFAEYTVVDAACVVKTPPAAPLNRMCLFSCGVSTGKEMGITDFINLNDCKPLHERLEFDRFGFGRVGDFRPEVIMGARSYFEEETLEKTVAMAGSQGDMFTEEQNELVESAAEMLYGLIHASYILTTKGMAAMVRTDAALVKRTAHGRNVGEKKPFLRIAEELTV</sequence>
<evidence type="ECO:0000256" key="1">
    <source>
        <dbReference type="ARBA" id="ARBA00001947"/>
    </source>
</evidence>
<dbReference type="FunFam" id="3.90.180.10:FF:000067">
    <property type="entry name" value="alcohol dehydrogenase 1-like isoform X1"/>
    <property type="match status" value="1"/>
</dbReference>
<evidence type="ECO:0000256" key="6">
    <source>
        <dbReference type="ARBA" id="ARBA00023027"/>
    </source>
</evidence>
<evidence type="ECO:0000313" key="10">
    <source>
        <dbReference type="Proteomes" id="UP000639772"/>
    </source>
</evidence>
<dbReference type="GO" id="GO:0008270">
    <property type="term" value="F:zinc ion binding"/>
    <property type="evidence" value="ECO:0007669"/>
    <property type="project" value="TreeGrafter"/>
</dbReference>
<protein>
    <recommendedName>
        <fullName evidence="8">Alcohol dehydrogenase-like N-terminal domain-containing protein</fullName>
    </recommendedName>
</protein>
<reference evidence="9 10" key="1">
    <citation type="journal article" date="2020" name="Nat. Food">
        <title>A phased Vanilla planifolia genome enables genetic improvement of flavour and production.</title>
        <authorList>
            <person name="Hasing T."/>
            <person name="Tang H."/>
            <person name="Brym M."/>
            <person name="Khazi F."/>
            <person name="Huang T."/>
            <person name="Chambers A.H."/>
        </authorList>
    </citation>
    <scope>NUCLEOTIDE SEQUENCE [LARGE SCALE GENOMIC DNA]</scope>
    <source>
        <tissue evidence="9">Leaf</tissue>
    </source>
</reference>
<dbReference type="Pfam" id="PF08240">
    <property type="entry name" value="ADH_N"/>
    <property type="match status" value="1"/>
</dbReference>
<keyword evidence="6" id="KW-0520">NAD</keyword>
<dbReference type="SUPFAM" id="SSF57798">
    <property type="entry name" value="Casein kinase II beta subunit"/>
    <property type="match status" value="1"/>
</dbReference>
<evidence type="ECO:0000256" key="2">
    <source>
        <dbReference type="ARBA" id="ARBA00006941"/>
    </source>
</evidence>
<name>A0A835SCU0_VANPL</name>
<dbReference type="SUPFAM" id="SSF50129">
    <property type="entry name" value="GroES-like"/>
    <property type="match status" value="1"/>
</dbReference>
<evidence type="ECO:0000256" key="7">
    <source>
        <dbReference type="ARBA" id="ARBA00049243"/>
    </source>
</evidence>
<accession>A0A835SCU0</accession>
<dbReference type="InterPro" id="IPR013154">
    <property type="entry name" value="ADH-like_N"/>
</dbReference>
<dbReference type="EMBL" id="JADCNM010000001">
    <property type="protein sequence ID" value="KAG0501317.1"/>
    <property type="molecule type" value="Genomic_DNA"/>
</dbReference>
<comment type="catalytic activity">
    <reaction evidence="7">
        <text>a primary alcohol + NAD(+) = an aldehyde + NADH + H(+)</text>
        <dbReference type="Rhea" id="RHEA:10736"/>
        <dbReference type="ChEBI" id="CHEBI:15378"/>
        <dbReference type="ChEBI" id="CHEBI:15734"/>
        <dbReference type="ChEBI" id="CHEBI:17478"/>
        <dbReference type="ChEBI" id="CHEBI:57540"/>
        <dbReference type="ChEBI" id="CHEBI:57945"/>
        <dbReference type="EC" id="1.1.1.1"/>
    </reaction>
</comment>
<keyword evidence="4" id="KW-0862">Zinc</keyword>
<dbReference type="OrthoDB" id="417550at2759"/>
<comment type="caution">
    <text evidence="9">The sequence shown here is derived from an EMBL/GenBank/DDBJ whole genome shotgun (WGS) entry which is preliminary data.</text>
</comment>
<dbReference type="InterPro" id="IPR000704">
    <property type="entry name" value="Casein_kinase_II_reg-sub"/>
</dbReference>
<dbReference type="PANTHER" id="PTHR43880:SF56">
    <property type="entry name" value="ALCOHOL DEHYDROGENASE-LIKE 4"/>
    <property type="match status" value="1"/>
</dbReference>
<evidence type="ECO:0000256" key="3">
    <source>
        <dbReference type="ARBA" id="ARBA00022723"/>
    </source>
</evidence>
<dbReference type="PANTHER" id="PTHR43880">
    <property type="entry name" value="ALCOHOL DEHYDROGENASE"/>
    <property type="match status" value="1"/>
</dbReference>
<dbReference type="GO" id="GO:0051903">
    <property type="term" value="F:S-(hydroxymethyl)glutathione dehydrogenase [NAD(P)+] activity"/>
    <property type="evidence" value="ECO:0007669"/>
    <property type="project" value="TreeGrafter"/>
</dbReference>
<dbReference type="GO" id="GO:0005956">
    <property type="term" value="C:protein kinase CK2 complex"/>
    <property type="evidence" value="ECO:0007669"/>
    <property type="project" value="InterPro"/>
</dbReference>
<dbReference type="GO" id="GO:0019887">
    <property type="term" value="F:protein kinase regulator activity"/>
    <property type="evidence" value="ECO:0007669"/>
    <property type="project" value="InterPro"/>
</dbReference>
<dbReference type="Proteomes" id="UP000639772">
    <property type="component" value="Chromosome 1"/>
</dbReference>
<dbReference type="GO" id="GO:0004022">
    <property type="term" value="F:alcohol dehydrogenase (NAD+) activity"/>
    <property type="evidence" value="ECO:0007669"/>
    <property type="project" value="UniProtKB-EC"/>
</dbReference>
<dbReference type="AlphaFoldDB" id="A0A835SCU0"/>
<dbReference type="Gene3D" id="3.90.180.10">
    <property type="entry name" value="Medium-chain alcohol dehydrogenases, catalytic domain"/>
    <property type="match status" value="1"/>
</dbReference>
<organism evidence="9 10">
    <name type="scientific">Vanilla planifolia</name>
    <name type="common">Vanilla</name>
    <dbReference type="NCBI Taxonomy" id="51239"/>
    <lineage>
        <taxon>Eukaryota</taxon>
        <taxon>Viridiplantae</taxon>
        <taxon>Streptophyta</taxon>
        <taxon>Embryophyta</taxon>
        <taxon>Tracheophyta</taxon>
        <taxon>Spermatophyta</taxon>
        <taxon>Magnoliopsida</taxon>
        <taxon>Liliopsida</taxon>
        <taxon>Asparagales</taxon>
        <taxon>Orchidaceae</taxon>
        <taxon>Vanilloideae</taxon>
        <taxon>Vanilleae</taxon>
        <taxon>Vanilla</taxon>
    </lineage>
</organism>
<gene>
    <name evidence="9" type="ORF">HPP92_001389</name>
</gene>
<dbReference type="InterPro" id="IPR011032">
    <property type="entry name" value="GroES-like_sf"/>
</dbReference>
<proteinExistence type="inferred from homology"/>
<keyword evidence="5" id="KW-0560">Oxidoreductase</keyword>
<comment type="cofactor">
    <cofactor evidence="1">
        <name>Zn(2+)</name>
        <dbReference type="ChEBI" id="CHEBI:29105"/>
    </cofactor>
</comment>
<dbReference type="InterPro" id="IPR016149">
    <property type="entry name" value="Casein_kin_II_reg-sub_N"/>
</dbReference>
<dbReference type="InterPro" id="IPR035991">
    <property type="entry name" value="Casein_kinase_II_beta-like"/>
</dbReference>
<evidence type="ECO:0000259" key="8">
    <source>
        <dbReference type="Pfam" id="PF08240"/>
    </source>
</evidence>